<geneLocation type="plasmid" evidence="1">
    <name>pKP04VIM</name>
</geneLocation>
<dbReference type="InterPro" id="IPR037219">
    <property type="entry name" value="Peptidase_M41-like"/>
</dbReference>
<name>A0A1B1LQC9_KLEPN</name>
<dbReference type="SUPFAM" id="SSF140990">
    <property type="entry name" value="FtsH protease domain-like"/>
    <property type="match status" value="1"/>
</dbReference>
<protein>
    <recommendedName>
        <fullName evidence="2">Peptidase M41 domain-containing protein</fullName>
    </recommendedName>
</protein>
<dbReference type="EMBL" id="KU318421">
    <property type="protein sequence ID" value="ANS55217.1"/>
    <property type="molecule type" value="Genomic_DNA"/>
</dbReference>
<keyword evidence="1" id="KW-0614">Plasmid</keyword>
<dbReference type="RefSeq" id="WP_024266349.1">
    <property type="nucleotide sequence ID" value="NZ_AP018583.1"/>
</dbReference>
<evidence type="ECO:0008006" key="2">
    <source>
        <dbReference type="Google" id="ProtNLM"/>
    </source>
</evidence>
<dbReference type="GeneID" id="93756786"/>
<dbReference type="GO" id="GO:0004222">
    <property type="term" value="F:metalloendopeptidase activity"/>
    <property type="evidence" value="ECO:0007669"/>
    <property type="project" value="InterPro"/>
</dbReference>
<dbReference type="PATRIC" id="fig|573.1650.peg.5506"/>
<evidence type="ECO:0000313" key="1">
    <source>
        <dbReference type="EMBL" id="ANS55217.1"/>
    </source>
</evidence>
<dbReference type="GO" id="GO:0006508">
    <property type="term" value="P:proteolysis"/>
    <property type="evidence" value="ECO:0007669"/>
    <property type="project" value="InterPro"/>
</dbReference>
<dbReference type="AlphaFoldDB" id="A0A1B1LQC9"/>
<proteinExistence type="predicted"/>
<dbReference type="GO" id="GO:0004176">
    <property type="term" value="F:ATP-dependent peptidase activity"/>
    <property type="evidence" value="ECO:0007669"/>
    <property type="project" value="InterPro"/>
</dbReference>
<dbReference type="Gene3D" id="1.20.58.760">
    <property type="entry name" value="Peptidase M41"/>
    <property type="match status" value="1"/>
</dbReference>
<accession>A0A1B1LQC9</accession>
<sequence length="352" mass="40209">MKLFENFLRETRQKRFWRQLRHFFVFLPYGRILKETGRLGACSLIMWVSLHLFRTPEHYDAVLVQKFVMISGLFCILIYPLYLSPNTYPSLLYGSTAYIAVLSAIGIFGDKLIDTPNLAISVLFVIALTQFILTCSKTGISYCNPLRHDHGNYSYGTPVTTRVTVQDRLFIAAHEAGHAMVYAAFDEYPSNLLVVAKAKADNSGSLGYVQDGLKPHNLDEKTMAEWFMLLLLAGNAGERSHTGHESLGSSNDHARWLKTADSYLSNLTRGIYHMHPKTKEQVEHNESKLIALKAEQQLMLDLFFDINRSVHNDMVNELRSRTFLKGDELFKFLDRVVLPEAFPRPKKELIQD</sequence>
<organism evidence="1">
    <name type="scientific">Klebsiella pneumoniae</name>
    <dbReference type="NCBI Taxonomy" id="573"/>
    <lineage>
        <taxon>Bacteria</taxon>
        <taxon>Pseudomonadati</taxon>
        <taxon>Pseudomonadota</taxon>
        <taxon>Gammaproteobacteria</taxon>
        <taxon>Enterobacterales</taxon>
        <taxon>Enterobacteriaceae</taxon>
        <taxon>Klebsiella/Raoultella group</taxon>
        <taxon>Klebsiella</taxon>
        <taxon>Klebsiella pneumoniae complex</taxon>
    </lineage>
</organism>
<dbReference type="GO" id="GO:0005524">
    <property type="term" value="F:ATP binding"/>
    <property type="evidence" value="ECO:0007669"/>
    <property type="project" value="InterPro"/>
</dbReference>
<reference evidence="1" key="1">
    <citation type="submission" date="2015-12" db="EMBL/GenBank/DDBJ databases">
        <title>Klebsiella pneumoniae strain KP04 plasmid pKP04VIM, complete sequence.</title>
        <authorList>
            <person name="Li R."/>
            <person name="Lin D."/>
            <person name="Chen C."/>
        </authorList>
    </citation>
    <scope>NUCLEOTIDE SEQUENCE</scope>
    <source>
        <plasmid evidence="1">pKP04VIM</plasmid>
    </source>
</reference>